<reference evidence="1" key="1">
    <citation type="journal article" date="2014" name="Int. J. Syst. Evol. Microbiol.">
        <title>Complete genome sequence of Corynebacterium casei LMG S-19264T (=DSM 44701T), isolated from a smear-ripened cheese.</title>
        <authorList>
            <consortium name="US DOE Joint Genome Institute (JGI-PGF)"/>
            <person name="Walter F."/>
            <person name="Albersmeier A."/>
            <person name="Kalinowski J."/>
            <person name="Ruckert C."/>
        </authorList>
    </citation>
    <scope>NUCLEOTIDE SEQUENCE</scope>
    <source>
        <strain evidence="1">VKM Ac-1069</strain>
    </source>
</reference>
<sequence>MGDDVMARVIAAVQRGQTGQRAMARQQLENMWVEVERGGGDDFHRCVIAHFLADLQDDDLAELLWDERALAAVEGVTDERAQEFDRRLQVRGFMPSLYLSVADDHRRLGDTDRAHEHLEKARATVGALGEGAYGELVRGALDKIDQALAAGCTEQLAGD</sequence>
<dbReference type="AlphaFoldDB" id="A0A9W6KWM3"/>
<evidence type="ECO:0000313" key="1">
    <source>
        <dbReference type="EMBL" id="GLL09038.1"/>
    </source>
</evidence>
<gene>
    <name evidence="1" type="ORF">GCM10017577_01780</name>
</gene>
<proteinExistence type="predicted"/>
<name>A0A9W6KWM3_9PSEU</name>
<keyword evidence="2" id="KW-1185">Reference proteome</keyword>
<accession>A0A9W6KWM3</accession>
<dbReference type="RefSeq" id="WP_037042133.1">
    <property type="nucleotide sequence ID" value="NZ_BAAAUZ010000015.1"/>
</dbReference>
<reference evidence="1" key="2">
    <citation type="submission" date="2023-01" db="EMBL/GenBank/DDBJ databases">
        <authorList>
            <person name="Sun Q."/>
            <person name="Evtushenko L."/>
        </authorList>
    </citation>
    <scope>NUCLEOTIDE SEQUENCE</scope>
    <source>
        <strain evidence="1">VKM Ac-1069</strain>
    </source>
</reference>
<comment type="caution">
    <text evidence="1">The sequence shown here is derived from an EMBL/GenBank/DDBJ whole genome shotgun (WGS) entry which is preliminary data.</text>
</comment>
<organism evidence="1 2">
    <name type="scientific">Pseudonocardia halophobica</name>
    <dbReference type="NCBI Taxonomy" id="29401"/>
    <lineage>
        <taxon>Bacteria</taxon>
        <taxon>Bacillati</taxon>
        <taxon>Actinomycetota</taxon>
        <taxon>Actinomycetes</taxon>
        <taxon>Pseudonocardiales</taxon>
        <taxon>Pseudonocardiaceae</taxon>
        <taxon>Pseudonocardia</taxon>
    </lineage>
</organism>
<evidence type="ECO:0000313" key="2">
    <source>
        <dbReference type="Proteomes" id="UP001143463"/>
    </source>
</evidence>
<dbReference type="EMBL" id="BSFQ01000001">
    <property type="protein sequence ID" value="GLL09038.1"/>
    <property type="molecule type" value="Genomic_DNA"/>
</dbReference>
<protein>
    <submittedName>
        <fullName evidence="1">Uncharacterized protein</fullName>
    </submittedName>
</protein>
<dbReference type="Proteomes" id="UP001143463">
    <property type="component" value="Unassembled WGS sequence"/>
</dbReference>